<dbReference type="KEGG" id="senf:GJR95_17875"/>
<accession>A0A6P1VU68</accession>
<evidence type="ECO:0000313" key="2">
    <source>
        <dbReference type="Proteomes" id="UP000464577"/>
    </source>
</evidence>
<dbReference type="PANTHER" id="PTHR38436:SF1">
    <property type="entry name" value="ESTER CYCLASE"/>
    <property type="match status" value="1"/>
</dbReference>
<dbReference type="Proteomes" id="UP000464577">
    <property type="component" value="Chromosome"/>
</dbReference>
<dbReference type="InterPro" id="IPR032710">
    <property type="entry name" value="NTF2-like_dom_sf"/>
</dbReference>
<dbReference type="SUPFAM" id="SSF54427">
    <property type="entry name" value="NTF2-like"/>
    <property type="match status" value="1"/>
</dbReference>
<proteinExistence type="predicted"/>
<dbReference type="EMBL" id="CP045997">
    <property type="protein sequence ID" value="QHV96761.1"/>
    <property type="molecule type" value="Genomic_DNA"/>
</dbReference>
<dbReference type="PANTHER" id="PTHR38436">
    <property type="entry name" value="POLYKETIDE CYCLASE SNOAL-LIKE DOMAIN"/>
    <property type="match status" value="1"/>
</dbReference>
<protein>
    <recommendedName>
        <fullName evidence="3">Ester cyclase</fullName>
    </recommendedName>
</protein>
<evidence type="ECO:0000313" key="1">
    <source>
        <dbReference type="EMBL" id="QHV96761.1"/>
    </source>
</evidence>
<gene>
    <name evidence="1" type="ORF">GJR95_17875</name>
</gene>
<name>A0A6P1VU68_9BACT</name>
<dbReference type="GO" id="GO:0030638">
    <property type="term" value="P:polyketide metabolic process"/>
    <property type="evidence" value="ECO:0007669"/>
    <property type="project" value="InterPro"/>
</dbReference>
<dbReference type="AlphaFoldDB" id="A0A6P1VU68"/>
<dbReference type="Pfam" id="PF07366">
    <property type="entry name" value="SnoaL"/>
    <property type="match status" value="1"/>
</dbReference>
<reference evidence="1 2" key="1">
    <citation type="submission" date="2019-11" db="EMBL/GenBank/DDBJ databases">
        <title>Spirosoma endbachense sp. nov., isolated from a natural salt meadow.</title>
        <authorList>
            <person name="Rojas J."/>
            <person name="Ambika Manirajan B."/>
            <person name="Ratering S."/>
            <person name="Suarez C."/>
            <person name="Geissler-Plaum R."/>
            <person name="Schnell S."/>
        </authorList>
    </citation>
    <scope>NUCLEOTIDE SEQUENCE [LARGE SCALE GENOMIC DNA]</scope>
    <source>
        <strain evidence="1 2">I-24</strain>
    </source>
</reference>
<dbReference type="InterPro" id="IPR009959">
    <property type="entry name" value="Cyclase_SnoaL-like"/>
</dbReference>
<evidence type="ECO:0008006" key="3">
    <source>
        <dbReference type="Google" id="ProtNLM"/>
    </source>
</evidence>
<organism evidence="1 2">
    <name type="scientific">Spirosoma endbachense</name>
    <dbReference type="NCBI Taxonomy" id="2666025"/>
    <lineage>
        <taxon>Bacteria</taxon>
        <taxon>Pseudomonadati</taxon>
        <taxon>Bacteroidota</taxon>
        <taxon>Cytophagia</taxon>
        <taxon>Cytophagales</taxon>
        <taxon>Cytophagaceae</taxon>
        <taxon>Spirosoma</taxon>
    </lineage>
</organism>
<dbReference type="RefSeq" id="WP_162387172.1">
    <property type="nucleotide sequence ID" value="NZ_CP045997.1"/>
</dbReference>
<keyword evidence="2" id="KW-1185">Reference proteome</keyword>
<sequence length="136" mass="15398">MRAATSTVLYKWFNEVWNDDNEDAIDQLMTSESAANGILTADQPKGPEGFKIFFRGFRSQFQSVRIEIDDVISQDNVEAARTTVHAIHTQTGKNVTFSGMCMVRTKDGKIDEAWNNYDFLDLYQQLGQQLTPVAEP</sequence>
<dbReference type="Gene3D" id="3.10.450.50">
    <property type="match status" value="1"/>
</dbReference>